<reference evidence="1" key="1">
    <citation type="submission" date="2019-10" db="EMBL/GenBank/DDBJ databases">
        <authorList>
            <consortium name="DOE Joint Genome Institute"/>
            <person name="Kuo A."/>
            <person name="Miyauchi S."/>
            <person name="Kiss E."/>
            <person name="Drula E."/>
            <person name="Kohler A."/>
            <person name="Sanchez-Garcia M."/>
            <person name="Andreopoulos B."/>
            <person name="Barry K.W."/>
            <person name="Bonito G."/>
            <person name="Buee M."/>
            <person name="Carver A."/>
            <person name="Chen C."/>
            <person name="Cichocki N."/>
            <person name="Clum A."/>
            <person name="Culley D."/>
            <person name="Crous P.W."/>
            <person name="Fauchery L."/>
            <person name="Girlanda M."/>
            <person name="Hayes R."/>
            <person name="Keri Z."/>
            <person name="Labutti K."/>
            <person name="Lipzen A."/>
            <person name="Lombard V."/>
            <person name="Magnuson J."/>
            <person name="Maillard F."/>
            <person name="Morin E."/>
            <person name="Murat C."/>
            <person name="Nolan M."/>
            <person name="Ohm R."/>
            <person name="Pangilinan J."/>
            <person name="Pereira M."/>
            <person name="Perotto S."/>
            <person name="Peter M."/>
            <person name="Riley R."/>
            <person name="Sitrit Y."/>
            <person name="Stielow B."/>
            <person name="Szollosi G."/>
            <person name="Zifcakova L."/>
            <person name="Stursova M."/>
            <person name="Spatafora J.W."/>
            <person name="Tedersoo L."/>
            <person name="Vaario L.-M."/>
            <person name="Yamada A."/>
            <person name="Yan M."/>
            <person name="Wang P."/>
            <person name="Xu J."/>
            <person name="Bruns T."/>
            <person name="Baldrian P."/>
            <person name="Vilgalys R."/>
            <person name="Henrissat B."/>
            <person name="Grigoriev I.V."/>
            <person name="Hibbett D."/>
            <person name="Nagy L.G."/>
            <person name="Martin F.M."/>
        </authorList>
    </citation>
    <scope>NUCLEOTIDE SEQUENCE</scope>
    <source>
        <strain evidence="1">P2</strain>
    </source>
</reference>
<dbReference type="Proteomes" id="UP000886501">
    <property type="component" value="Unassembled WGS sequence"/>
</dbReference>
<protein>
    <submittedName>
        <fullName evidence="1">MFS general substrate transporter</fullName>
    </submittedName>
</protein>
<reference evidence="1" key="2">
    <citation type="journal article" date="2020" name="Nat. Commun.">
        <title>Large-scale genome sequencing of mycorrhizal fungi provides insights into the early evolution of symbiotic traits.</title>
        <authorList>
            <person name="Miyauchi S."/>
            <person name="Kiss E."/>
            <person name="Kuo A."/>
            <person name="Drula E."/>
            <person name="Kohler A."/>
            <person name="Sanchez-Garcia M."/>
            <person name="Morin E."/>
            <person name="Andreopoulos B."/>
            <person name="Barry K.W."/>
            <person name="Bonito G."/>
            <person name="Buee M."/>
            <person name="Carver A."/>
            <person name="Chen C."/>
            <person name="Cichocki N."/>
            <person name="Clum A."/>
            <person name="Culley D."/>
            <person name="Crous P.W."/>
            <person name="Fauchery L."/>
            <person name="Girlanda M."/>
            <person name="Hayes R.D."/>
            <person name="Keri Z."/>
            <person name="LaButti K."/>
            <person name="Lipzen A."/>
            <person name="Lombard V."/>
            <person name="Magnuson J."/>
            <person name="Maillard F."/>
            <person name="Murat C."/>
            <person name="Nolan M."/>
            <person name="Ohm R.A."/>
            <person name="Pangilinan J."/>
            <person name="Pereira M.F."/>
            <person name="Perotto S."/>
            <person name="Peter M."/>
            <person name="Pfister S."/>
            <person name="Riley R."/>
            <person name="Sitrit Y."/>
            <person name="Stielow J.B."/>
            <person name="Szollosi G."/>
            <person name="Zifcakova L."/>
            <person name="Stursova M."/>
            <person name="Spatafora J.W."/>
            <person name="Tedersoo L."/>
            <person name="Vaario L.M."/>
            <person name="Yamada A."/>
            <person name="Yan M."/>
            <person name="Wang P."/>
            <person name="Xu J."/>
            <person name="Bruns T."/>
            <person name="Baldrian P."/>
            <person name="Vilgalys R."/>
            <person name="Dunand C."/>
            <person name="Henrissat B."/>
            <person name="Grigoriev I.V."/>
            <person name="Hibbett D."/>
            <person name="Nagy L.G."/>
            <person name="Martin F.M."/>
        </authorList>
    </citation>
    <scope>NUCLEOTIDE SEQUENCE</scope>
    <source>
        <strain evidence="1">P2</strain>
    </source>
</reference>
<gene>
    <name evidence="1" type="ORF">BDM02DRAFT_3097097</name>
</gene>
<organism evidence="1 2">
    <name type="scientific">Thelephora ganbajun</name>
    <name type="common">Ganba fungus</name>
    <dbReference type="NCBI Taxonomy" id="370292"/>
    <lineage>
        <taxon>Eukaryota</taxon>
        <taxon>Fungi</taxon>
        <taxon>Dikarya</taxon>
        <taxon>Basidiomycota</taxon>
        <taxon>Agaricomycotina</taxon>
        <taxon>Agaricomycetes</taxon>
        <taxon>Thelephorales</taxon>
        <taxon>Thelephoraceae</taxon>
        <taxon>Thelephora</taxon>
    </lineage>
</organism>
<proteinExistence type="predicted"/>
<keyword evidence="2" id="KW-1185">Reference proteome</keyword>
<comment type="caution">
    <text evidence="1">The sequence shown here is derived from an EMBL/GenBank/DDBJ whole genome shotgun (WGS) entry which is preliminary data.</text>
</comment>
<sequence length="508" mass="54731">MHTTSVSSASLITLQDDSSVEGIPVDESTALLSNVDQNVVEGQVSKPVKMTPIPKLQLATICLVRLLEPIGFTQLFPYINEMVVNLNMIDDPSKVGFISGLVESVFAIFQLISIYHWAKISDVVGRRPIVLLGAIGMGLMTFLFGFSRNLTYMLITRSIHGFFAGNIAVVHSVLGELSDPTNQAVILPIYALCWPLGVIIGPMLGGTFSNPADKFPLLDVPLLRQYPYAMPCLASAAFSAFGATLAYFLMEETLPSKAKQAPKPSKKAKSYGSVPFPPTAASLSARELFAIPFLQSLIVSGFALSFISAAFDAIFVLFAYTPIEVGGLAFSASQIGYSLSIAGCLSCFIQLFITPILLRRFSCAKMYHVCMSFWFLPFVVLPFLNLILRNGRDESGEILPHARAMVWSGIILVMLVCRLTCLAYSFSMVLAKEGAPNPSSLGATNGLVQMSMSLARTFSPAFSSSTFAASIDSNILGGHLWVMVLAGIACLGSLASARIVNESSAKKY</sequence>
<accession>A0ACB6ZF87</accession>
<evidence type="ECO:0000313" key="2">
    <source>
        <dbReference type="Proteomes" id="UP000886501"/>
    </source>
</evidence>
<dbReference type="EMBL" id="MU118020">
    <property type="protein sequence ID" value="KAF9648058.1"/>
    <property type="molecule type" value="Genomic_DNA"/>
</dbReference>
<name>A0ACB6ZF87_THEGA</name>
<evidence type="ECO:0000313" key="1">
    <source>
        <dbReference type="EMBL" id="KAF9648058.1"/>
    </source>
</evidence>